<dbReference type="OrthoDB" id="2681837at2759"/>
<dbReference type="STRING" id="1036808.A0A0C3DMR8"/>
<dbReference type="Gene3D" id="3.40.395.10">
    <property type="entry name" value="Adenoviral Proteinase, Chain A"/>
    <property type="match status" value="1"/>
</dbReference>
<gene>
    <name evidence="1" type="ORF">SCLCIDRAFT_1193691</name>
</gene>
<dbReference type="HOGENOM" id="CLU_134582_0_0_1"/>
<dbReference type="SUPFAM" id="SSF54001">
    <property type="entry name" value="Cysteine proteinases"/>
    <property type="match status" value="1"/>
</dbReference>
<evidence type="ECO:0000313" key="2">
    <source>
        <dbReference type="Proteomes" id="UP000053989"/>
    </source>
</evidence>
<evidence type="ECO:0000313" key="1">
    <source>
        <dbReference type="EMBL" id="KIM57524.1"/>
    </source>
</evidence>
<accession>A0A0C3DMR8</accession>
<dbReference type="Proteomes" id="UP000053989">
    <property type="component" value="Unassembled WGS sequence"/>
</dbReference>
<reference evidence="1 2" key="1">
    <citation type="submission" date="2014-04" db="EMBL/GenBank/DDBJ databases">
        <authorList>
            <consortium name="DOE Joint Genome Institute"/>
            <person name="Kuo A."/>
            <person name="Kohler A."/>
            <person name="Nagy L.G."/>
            <person name="Floudas D."/>
            <person name="Copeland A."/>
            <person name="Barry K.W."/>
            <person name="Cichocki N."/>
            <person name="Veneault-Fourrey C."/>
            <person name="LaButti K."/>
            <person name="Lindquist E.A."/>
            <person name="Lipzen A."/>
            <person name="Lundell T."/>
            <person name="Morin E."/>
            <person name="Murat C."/>
            <person name="Sun H."/>
            <person name="Tunlid A."/>
            <person name="Henrissat B."/>
            <person name="Grigoriev I.V."/>
            <person name="Hibbett D.S."/>
            <person name="Martin F."/>
            <person name="Nordberg H.P."/>
            <person name="Cantor M.N."/>
            <person name="Hua S.X."/>
        </authorList>
    </citation>
    <scope>NUCLEOTIDE SEQUENCE [LARGE SCALE GENOMIC DNA]</scope>
    <source>
        <strain evidence="1 2">Foug A</strain>
    </source>
</reference>
<dbReference type="InterPro" id="IPR038765">
    <property type="entry name" value="Papain-like_cys_pep_sf"/>
</dbReference>
<name>A0A0C3DMR8_9AGAM</name>
<keyword evidence="2" id="KW-1185">Reference proteome</keyword>
<dbReference type="InParanoid" id="A0A0C3DMR8"/>
<organism evidence="1 2">
    <name type="scientific">Scleroderma citrinum Foug A</name>
    <dbReference type="NCBI Taxonomy" id="1036808"/>
    <lineage>
        <taxon>Eukaryota</taxon>
        <taxon>Fungi</taxon>
        <taxon>Dikarya</taxon>
        <taxon>Basidiomycota</taxon>
        <taxon>Agaricomycotina</taxon>
        <taxon>Agaricomycetes</taxon>
        <taxon>Agaricomycetidae</taxon>
        <taxon>Boletales</taxon>
        <taxon>Sclerodermatineae</taxon>
        <taxon>Sclerodermataceae</taxon>
        <taxon>Scleroderma</taxon>
    </lineage>
</organism>
<dbReference type="AlphaFoldDB" id="A0A0C3DMR8"/>
<proteinExistence type="predicted"/>
<dbReference type="EMBL" id="KN822099">
    <property type="protein sequence ID" value="KIM57524.1"/>
    <property type="molecule type" value="Genomic_DNA"/>
</dbReference>
<protein>
    <recommendedName>
        <fullName evidence="3">Ubiquitin-like protease family profile domain-containing protein</fullName>
    </recommendedName>
</protein>
<evidence type="ECO:0008006" key="3">
    <source>
        <dbReference type="Google" id="ProtNLM"/>
    </source>
</evidence>
<sequence>MGSESLLCRQVRLVRNIELHYTDLLPLIEPGRKIPGSTLNAYGAIIQDTGTNLLVLSSWIPALASGTTEPYYAEGTIEDHVRATGVASQDIVQYPRWQVPLLGGSLSHWVLGIVNFSMKVLGIYDSIPELRSQEWAVPVSVLWIHKLVTNNTIQKLLQTTVDAVAELAC</sequence>
<reference evidence="2" key="2">
    <citation type="submission" date="2015-01" db="EMBL/GenBank/DDBJ databases">
        <title>Evolutionary Origins and Diversification of the Mycorrhizal Mutualists.</title>
        <authorList>
            <consortium name="DOE Joint Genome Institute"/>
            <consortium name="Mycorrhizal Genomics Consortium"/>
            <person name="Kohler A."/>
            <person name="Kuo A."/>
            <person name="Nagy L.G."/>
            <person name="Floudas D."/>
            <person name="Copeland A."/>
            <person name="Barry K.W."/>
            <person name="Cichocki N."/>
            <person name="Veneault-Fourrey C."/>
            <person name="LaButti K."/>
            <person name="Lindquist E.A."/>
            <person name="Lipzen A."/>
            <person name="Lundell T."/>
            <person name="Morin E."/>
            <person name="Murat C."/>
            <person name="Riley R."/>
            <person name="Ohm R."/>
            <person name="Sun H."/>
            <person name="Tunlid A."/>
            <person name="Henrissat B."/>
            <person name="Grigoriev I.V."/>
            <person name="Hibbett D.S."/>
            <person name="Martin F."/>
        </authorList>
    </citation>
    <scope>NUCLEOTIDE SEQUENCE [LARGE SCALE GENOMIC DNA]</scope>
    <source>
        <strain evidence="2">Foug A</strain>
    </source>
</reference>